<dbReference type="Proteomes" id="UP000059574">
    <property type="component" value="Chromosome"/>
</dbReference>
<feature type="transmembrane region" description="Helical" evidence="2">
    <location>
        <begin position="40"/>
        <end position="63"/>
    </location>
</feature>
<evidence type="ECO:0000256" key="2">
    <source>
        <dbReference type="SAM" id="Phobius"/>
    </source>
</evidence>
<name>A0A0S2LW17_9MICC</name>
<keyword evidence="2" id="KW-1133">Transmembrane helix</keyword>
<sequence length="257" mass="28774">MAGMLSSLLSLPLAPATDPYSSDYDYSNESTMSSADAAGLIMLIMGIYLLIFAVAWLINGFAWAGAFSKAGHPKWKAFVPFYNSWIMVKMVGRPESHFWFLFIPYFNIYMMIVIMNDMSKSFGKETGFTVGLIFLPVVFAAILSYGDAQYRGPSYLTAEQKQYAQYYAQQQYGQTQTQQYGQPQTQQYGQQDPNAAYSQQYGQAPAPQYGQPQDPNQQYGQAPSQQYGQTQAQPQDPNQPYGQQDPNQNPYGSGPTK</sequence>
<dbReference type="AlphaFoldDB" id="A0A0S2LW17"/>
<accession>A0A0S2LW17</accession>
<keyword evidence="2" id="KW-0812">Transmembrane</keyword>
<reference evidence="3 4" key="2">
    <citation type="journal article" date="2016" name="J. Biotechnol.">
        <title>Complete genome sequence of Arthrobacter alpinus ERGS4:06, a yellow pigmented bacterium tolerant to cold and radiations isolated from Sikkim Himalaya.</title>
        <authorList>
            <person name="Kumar R."/>
            <person name="Singh D."/>
            <person name="Swarnkar M.K."/>
            <person name="Singh A.K."/>
            <person name="Kumar S."/>
        </authorList>
    </citation>
    <scope>NUCLEOTIDE SEQUENCE [LARGE SCALE GENOMIC DNA]</scope>
    <source>
        <strain evidence="3 4">ERGS4:06</strain>
    </source>
</reference>
<evidence type="ECO:0000256" key="1">
    <source>
        <dbReference type="SAM" id="MobiDB-lite"/>
    </source>
</evidence>
<evidence type="ECO:0000313" key="3">
    <source>
        <dbReference type="EMBL" id="ALO65716.1"/>
    </source>
</evidence>
<feature type="region of interest" description="Disordered" evidence="1">
    <location>
        <begin position="178"/>
        <end position="257"/>
    </location>
</feature>
<dbReference type="Pfam" id="PF18936">
    <property type="entry name" value="DUF5684"/>
    <property type="match status" value="1"/>
</dbReference>
<evidence type="ECO:0008006" key="5">
    <source>
        <dbReference type="Google" id="ProtNLM"/>
    </source>
</evidence>
<proteinExistence type="predicted"/>
<reference evidence="4" key="1">
    <citation type="submission" date="2015-11" db="EMBL/GenBank/DDBJ databases">
        <authorList>
            <person name="Kumar R."/>
            <person name="Singh D."/>
            <person name="Swarnkar M.K."/>
            <person name="Singh A.K."/>
            <person name="Kumar S."/>
        </authorList>
    </citation>
    <scope>NUCLEOTIDE SEQUENCE [LARGE SCALE GENOMIC DNA]</scope>
    <source>
        <strain evidence="4">ERGS4:06</strain>
    </source>
</reference>
<evidence type="ECO:0000313" key="4">
    <source>
        <dbReference type="Proteomes" id="UP000059574"/>
    </source>
</evidence>
<organism evidence="3 4">
    <name type="scientific">Arthrobacter alpinus</name>
    <dbReference type="NCBI Taxonomy" id="656366"/>
    <lineage>
        <taxon>Bacteria</taxon>
        <taxon>Bacillati</taxon>
        <taxon>Actinomycetota</taxon>
        <taxon>Actinomycetes</taxon>
        <taxon>Micrococcales</taxon>
        <taxon>Micrococcaceae</taxon>
        <taxon>Arthrobacter</taxon>
    </lineage>
</organism>
<feature type="transmembrane region" description="Helical" evidence="2">
    <location>
        <begin position="98"/>
        <end position="115"/>
    </location>
</feature>
<feature type="compositionally biased region" description="Low complexity" evidence="1">
    <location>
        <begin position="178"/>
        <end position="213"/>
    </location>
</feature>
<feature type="compositionally biased region" description="Polar residues" evidence="1">
    <location>
        <begin position="214"/>
        <end position="257"/>
    </location>
</feature>
<feature type="transmembrane region" description="Helical" evidence="2">
    <location>
        <begin position="127"/>
        <end position="146"/>
    </location>
</feature>
<dbReference type="EMBL" id="CP013200">
    <property type="protein sequence ID" value="ALO65716.1"/>
    <property type="molecule type" value="Genomic_DNA"/>
</dbReference>
<gene>
    <name evidence="3" type="ORF">AS189_03420</name>
</gene>
<keyword evidence="2" id="KW-0472">Membrane</keyword>
<dbReference type="InterPro" id="IPR043739">
    <property type="entry name" value="DUF5684"/>
</dbReference>
<protein>
    <recommendedName>
        <fullName evidence="5">Signal peptidase I</fullName>
    </recommendedName>
</protein>